<sequence>MEIVIMQWPERPWKLLVGEAAGGKDGQGERHLTPRTGCARSQRYPGDFCSPSGPAGERAPFQCFWAEAQGVQFPGLRGEEPPPSYQAVPSFCPHRFQGRLGQLRGAIRARVGYPFASPSSTCPASGVCGSSRLSVHMRSSAAGSPASSSSAAAAAGAAASRFRSHFLQLFPGGSAPTDF</sequence>
<dbReference type="AlphaFoldDB" id="A0A6P7R2E1"/>
<dbReference type="Proteomes" id="UP000515126">
    <property type="component" value="Chromosome 3"/>
</dbReference>
<organism evidence="1 2">
    <name type="scientific">Mus caroli</name>
    <name type="common">Ryukyu mouse</name>
    <name type="synonym">Ricefield mouse</name>
    <dbReference type="NCBI Taxonomy" id="10089"/>
    <lineage>
        <taxon>Eukaryota</taxon>
        <taxon>Metazoa</taxon>
        <taxon>Chordata</taxon>
        <taxon>Craniata</taxon>
        <taxon>Vertebrata</taxon>
        <taxon>Euteleostomi</taxon>
        <taxon>Mammalia</taxon>
        <taxon>Eutheria</taxon>
        <taxon>Euarchontoglires</taxon>
        <taxon>Glires</taxon>
        <taxon>Rodentia</taxon>
        <taxon>Myomorpha</taxon>
        <taxon>Muroidea</taxon>
        <taxon>Muridae</taxon>
        <taxon>Murinae</taxon>
        <taxon>Mus</taxon>
        <taxon>Mus</taxon>
    </lineage>
</organism>
<keyword evidence="1" id="KW-1185">Reference proteome</keyword>
<gene>
    <name evidence="2" type="primary">LOC115030612</name>
</gene>
<reference evidence="2" key="1">
    <citation type="submission" date="2025-08" db="UniProtKB">
        <authorList>
            <consortium name="RefSeq"/>
        </authorList>
    </citation>
    <scope>IDENTIFICATION</scope>
</reference>
<dbReference type="KEGG" id="mcal:115030612"/>
<dbReference type="RefSeq" id="XP_029331040.1">
    <property type="nucleotide sequence ID" value="XM_029475180.1"/>
</dbReference>
<name>A0A6P7R2E1_MUSCR</name>
<evidence type="ECO:0000313" key="2">
    <source>
        <dbReference type="RefSeq" id="XP_029331040.1"/>
    </source>
</evidence>
<dbReference type="GeneID" id="115030612"/>
<evidence type="ECO:0000313" key="1">
    <source>
        <dbReference type="Proteomes" id="UP000515126"/>
    </source>
</evidence>
<accession>A0A6P7R2E1</accession>
<proteinExistence type="predicted"/>
<protein>
    <submittedName>
        <fullName evidence="2">Uncharacterized protein LOC115030612</fullName>
    </submittedName>
</protein>